<feature type="transmembrane region" description="Helical" evidence="14">
    <location>
        <begin position="99"/>
        <end position="121"/>
    </location>
</feature>
<evidence type="ECO:0000256" key="14">
    <source>
        <dbReference type="SAM" id="Phobius"/>
    </source>
</evidence>
<proteinExistence type="inferred from homology"/>
<evidence type="ECO:0000256" key="7">
    <source>
        <dbReference type="ARBA" id="ARBA00022989"/>
    </source>
</evidence>
<evidence type="ECO:0000256" key="13">
    <source>
        <dbReference type="RuleBase" id="RU362091"/>
    </source>
</evidence>
<dbReference type="PANTHER" id="PTHR45897:SF4">
    <property type="entry name" value="HIGH-AFFINITY CHOLINE TRANSPORTER 1"/>
    <property type="match status" value="1"/>
</dbReference>
<evidence type="ECO:0000256" key="1">
    <source>
        <dbReference type="ARBA" id="ARBA00004141"/>
    </source>
</evidence>
<keyword evidence="12" id="KW-0739">Sodium transport</keyword>
<feature type="transmembrane region" description="Helical" evidence="14">
    <location>
        <begin position="56"/>
        <end position="78"/>
    </location>
</feature>
<gene>
    <name evidence="15" type="ORF">TCMB3V08_LOCUS3720</name>
</gene>
<feature type="transmembrane region" description="Helical" evidence="14">
    <location>
        <begin position="341"/>
        <end position="369"/>
    </location>
</feature>
<sequence length="568" mass="61848">MRSGLEALGSTSVNLRNLLCWQPLGDGCPVTPRSGSATWVGGGYINGTAEAMFTRGLAWCQVPVGYSLSLLLGCLLFIKPMREAEYVTMLDPFQVKYGPRVGALLFLPALLGDLFWVGAILNALATPEWMLGHIQIEGFTFPLERSLAVLGTRASTIISNEYVLSTGSSLTVILEINITTSVIVSTIFAASYTMVGGLYSVSYTDVLQLVCIVLGLVISVPFAYYHPAVKHDSLETVDWVGTLAPEDVGIWLDTLLLLIFGGIPWQSYFQRVLSIRSTRIAQMLSVVAMVGCMVMAVPAAFTGIIARGTDWEKVDGFNTNITTSEGEIVLPLVLRFLTPSWVSFFGLGAISAAVMSSADASILGSSAMFTRNVYKLAFRPNASEREEYLGAESSSRHGVYPGSLRGAIHWLHLLFIIPVFGPRLCHPIPTAASGCSLAKRGGELGLGIPVVIKFPFYDEVANIQRFPFKTFSMLCALVSHLLASTIARIIFEQNWLSADRWDVLDAFPHLKTGFDSTNEKYRETPLDGMVGRQDSAVLPIVAMDENNRVFKNGLVNPLLIDGSKDSKF</sequence>
<organism evidence="15">
    <name type="scientific">Timema californicum</name>
    <name type="common">California timema</name>
    <name type="synonym">Walking stick</name>
    <dbReference type="NCBI Taxonomy" id="61474"/>
    <lineage>
        <taxon>Eukaryota</taxon>
        <taxon>Metazoa</taxon>
        <taxon>Ecdysozoa</taxon>
        <taxon>Arthropoda</taxon>
        <taxon>Hexapoda</taxon>
        <taxon>Insecta</taxon>
        <taxon>Pterygota</taxon>
        <taxon>Neoptera</taxon>
        <taxon>Polyneoptera</taxon>
        <taxon>Phasmatodea</taxon>
        <taxon>Timematodea</taxon>
        <taxon>Timematoidea</taxon>
        <taxon>Timematidae</taxon>
        <taxon>Timema</taxon>
    </lineage>
</organism>
<protein>
    <submittedName>
        <fullName evidence="15">(California timema) hypothetical protein</fullName>
    </submittedName>
</protein>
<evidence type="ECO:0000256" key="10">
    <source>
        <dbReference type="ARBA" id="ARBA00023136"/>
    </source>
</evidence>
<dbReference type="GO" id="GO:0005886">
    <property type="term" value="C:plasma membrane"/>
    <property type="evidence" value="ECO:0007669"/>
    <property type="project" value="TreeGrafter"/>
</dbReference>
<keyword evidence="6" id="KW-0530">Neurotransmitter biosynthesis</keyword>
<dbReference type="GO" id="GO:0008292">
    <property type="term" value="P:acetylcholine biosynthetic process"/>
    <property type="evidence" value="ECO:0007669"/>
    <property type="project" value="TreeGrafter"/>
</dbReference>
<dbReference type="InterPro" id="IPR038377">
    <property type="entry name" value="Na/Glc_symporter_sf"/>
</dbReference>
<keyword evidence="10 14" id="KW-0472">Membrane</keyword>
<dbReference type="Pfam" id="PF00474">
    <property type="entry name" value="SSF"/>
    <property type="match status" value="1"/>
</dbReference>
<dbReference type="PANTHER" id="PTHR45897">
    <property type="entry name" value="HIGH-AFFINITY CHOLINE TRANSPORTER 1"/>
    <property type="match status" value="1"/>
</dbReference>
<evidence type="ECO:0000256" key="2">
    <source>
        <dbReference type="ARBA" id="ARBA00006434"/>
    </source>
</evidence>
<evidence type="ECO:0000256" key="5">
    <source>
        <dbReference type="ARBA" id="ARBA00022847"/>
    </source>
</evidence>
<keyword evidence="7 14" id="KW-1133">Transmembrane helix</keyword>
<dbReference type="EMBL" id="OE180312">
    <property type="protein sequence ID" value="CAD7571034.1"/>
    <property type="molecule type" value="Genomic_DNA"/>
</dbReference>
<dbReference type="AlphaFoldDB" id="A0A7R9P608"/>
<evidence type="ECO:0000313" key="15">
    <source>
        <dbReference type="EMBL" id="CAD7571034.1"/>
    </source>
</evidence>
<name>A0A7R9P608_TIMCA</name>
<evidence type="ECO:0000256" key="4">
    <source>
        <dbReference type="ARBA" id="ARBA00022692"/>
    </source>
</evidence>
<feature type="transmembrane region" description="Helical" evidence="14">
    <location>
        <begin position="280"/>
        <end position="306"/>
    </location>
</feature>
<accession>A0A7R9P608</accession>
<feature type="transmembrane region" description="Helical" evidence="14">
    <location>
        <begin position="206"/>
        <end position="228"/>
    </location>
</feature>
<feature type="transmembrane region" description="Helical" evidence="14">
    <location>
        <begin position="248"/>
        <end position="268"/>
    </location>
</feature>
<evidence type="ECO:0000256" key="12">
    <source>
        <dbReference type="ARBA" id="ARBA00023201"/>
    </source>
</evidence>
<comment type="subcellular location">
    <subcellularLocation>
        <location evidence="1">Membrane</location>
        <topology evidence="1">Multi-pass membrane protein</topology>
    </subcellularLocation>
</comment>
<reference evidence="15" key="1">
    <citation type="submission" date="2020-11" db="EMBL/GenBank/DDBJ databases">
        <authorList>
            <person name="Tran Van P."/>
        </authorList>
    </citation>
    <scope>NUCLEOTIDE SEQUENCE</scope>
</reference>
<dbReference type="GO" id="GO:0005307">
    <property type="term" value="F:choline:sodium symporter activity"/>
    <property type="evidence" value="ECO:0007669"/>
    <property type="project" value="TreeGrafter"/>
</dbReference>
<keyword evidence="5" id="KW-0769">Symport</keyword>
<dbReference type="Gene3D" id="1.20.1730.10">
    <property type="entry name" value="Sodium/glucose cotransporter"/>
    <property type="match status" value="1"/>
</dbReference>
<comment type="similarity">
    <text evidence="2 13">Belongs to the sodium:solute symporter (SSF) (TC 2.A.21) family.</text>
</comment>
<evidence type="ECO:0000256" key="6">
    <source>
        <dbReference type="ARBA" id="ARBA00022979"/>
    </source>
</evidence>
<keyword evidence="8" id="KW-0915">Sodium</keyword>
<keyword evidence="3" id="KW-0813">Transport</keyword>
<dbReference type="InterPro" id="IPR052244">
    <property type="entry name" value="Choline_transporter"/>
</dbReference>
<keyword evidence="4 14" id="KW-0812">Transmembrane</keyword>
<evidence type="ECO:0000256" key="3">
    <source>
        <dbReference type="ARBA" id="ARBA00022448"/>
    </source>
</evidence>
<dbReference type="PROSITE" id="PS50283">
    <property type="entry name" value="NA_SOLUT_SYMP_3"/>
    <property type="match status" value="1"/>
</dbReference>
<evidence type="ECO:0000256" key="8">
    <source>
        <dbReference type="ARBA" id="ARBA00023053"/>
    </source>
</evidence>
<dbReference type="InterPro" id="IPR001734">
    <property type="entry name" value="Na/solute_symporter"/>
</dbReference>
<feature type="transmembrane region" description="Helical" evidence="14">
    <location>
        <begin position="178"/>
        <end position="199"/>
    </location>
</feature>
<dbReference type="CDD" id="cd11474">
    <property type="entry name" value="SLC5sbd_CHT"/>
    <property type="match status" value="1"/>
</dbReference>
<evidence type="ECO:0000256" key="9">
    <source>
        <dbReference type="ARBA" id="ARBA00023065"/>
    </source>
</evidence>
<evidence type="ECO:0000256" key="11">
    <source>
        <dbReference type="ARBA" id="ARBA00023180"/>
    </source>
</evidence>
<keyword evidence="11" id="KW-0325">Glycoprotein</keyword>
<keyword evidence="9" id="KW-0406">Ion transport</keyword>